<organism evidence="1 3">
    <name type="scientific">Cupriavidus taiwanensis</name>
    <dbReference type="NCBI Taxonomy" id="164546"/>
    <lineage>
        <taxon>Bacteria</taxon>
        <taxon>Pseudomonadati</taxon>
        <taxon>Pseudomonadota</taxon>
        <taxon>Betaproteobacteria</taxon>
        <taxon>Burkholderiales</taxon>
        <taxon>Burkholderiaceae</taxon>
        <taxon>Cupriavidus</taxon>
    </lineage>
</organism>
<geneLocation type="plasmid" evidence="2">
    <name>I</name>
</geneLocation>
<accession>A0A375EER7</accession>
<gene>
    <name evidence="2" type="ORF">CBM2612_P0636</name>
    <name evidence="1" type="ORF">CBM2613_P60171</name>
</gene>
<geneLocation type="plasmid" evidence="3">
    <name>cbm2613_p</name>
</geneLocation>
<protein>
    <submittedName>
        <fullName evidence="1">Uncharacterized protein</fullName>
    </submittedName>
</protein>
<dbReference type="AlphaFoldDB" id="A0A375EER7"/>
<dbReference type="EMBL" id="LT976981">
    <property type="protein sequence ID" value="SOZ74857.1"/>
    <property type="molecule type" value="Genomic_DNA"/>
</dbReference>
<evidence type="ECO:0000313" key="3">
    <source>
        <dbReference type="Proteomes" id="UP000256952"/>
    </source>
</evidence>
<name>A0A375EER7_9BURK</name>
<geneLocation type="plasmid" evidence="1">
    <name>CBM2613_p</name>
</geneLocation>
<evidence type="ECO:0000313" key="1">
    <source>
        <dbReference type="EMBL" id="SOZ74857.1"/>
    </source>
</evidence>
<dbReference type="EMBL" id="LT984809">
    <property type="protein sequence ID" value="SPD49291.1"/>
    <property type="molecule type" value="Genomic_DNA"/>
</dbReference>
<keyword evidence="1" id="KW-0614">Plasmid</keyword>
<reference evidence="1" key="1">
    <citation type="submission" date="2018-01" db="EMBL/GenBank/DDBJ databases">
        <authorList>
            <person name="Clerissi C."/>
        </authorList>
    </citation>
    <scope>NUCLEOTIDE SEQUENCE</scope>
    <source>
        <strain evidence="1">Cupriavidus taiwanensis STM 8556</strain>
        <plasmid evidence="1">CBM2613_p</plasmid>
    </source>
</reference>
<reference evidence="2 3" key="2">
    <citation type="submission" date="2018-01" db="EMBL/GenBank/DDBJ databases">
        <authorList>
            <person name="Gaut B.S."/>
            <person name="Morton B.R."/>
            <person name="Clegg M.T."/>
            <person name="Duvall M.R."/>
        </authorList>
    </citation>
    <scope>NUCLEOTIDE SEQUENCE [LARGE SCALE GENOMIC DNA]</scope>
    <source>
        <strain evidence="2">Cupriavidus taiwanensis STM 8555</strain>
        <plasmid evidence="2">I</plasmid>
        <plasmid evidence="3">Plasmid cbm2613_p</plasmid>
    </source>
</reference>
<sequence length="73" mass="7933">MATGIANRVTHLVFNGKSYLSGATETAVFEKAIIQAAEDGPDTEEALMQGHAASMECRRMLRVTSSAQAQWLY</sequence>
<proteinExistence type="predicted"/>
<evidence type="ECO:0000313" key="2">
    <source>
        <dbReference type="EMBL" id="SPD49291.1"/>
    </source>
</evidence>
<dbReference type="Proteomes" id="UP000256952">
    <property type="component" value="Plasmid CBM2613_p"/>
</dbReference>